<name>A0A820IUA1_9BILA</name>
<feature type="compositionally biased region" description="Polar residues" evidence="1">
    <location>
        <begin position="49"/>
        <end position="75"/>
    </location>
</feature>
<accession>A0A820IUA1</accession>
<reference evidence="2" key="1">
    <citation type="submission" date="2021-02" db="EMBL/GenBank/DDBJ databases">
        <authorList>
            <person name="Nowell W R."/>
        </authorList>
    </citation>
    <scope>NUCLEOTIDE SEQUENCE</scope>
</reference>
<evidence type="ECO:0000313" key="2">
    <source>
        <dbReference type="EMBL" id="CAF4317099.1"/>
    </source>
</evidence>
<comment type="caution">
    <text evidence="2">The sequence shown here is derived from an EMBL/GenBank/DDBJ whole genome shotgun (WGS) entry which is preliminary data.</text>
</comment>
<proteinExistence type="predicted"/>
<gene>
    <name evidence="2" type="ORF">FNK824_LOCUS41201</name>
</gene>
<evidence type="ECO:0000256" key="1">
    <source>
        <dbReference type="SAM" id="MobiDB-lite"/>
    </source>
</evidence>
<dbReference type="Proteomes" id="UP000663874">
    <property type="component" value="Unassembled WGS sequence"/>
</dbReference>
<organism evidence="2 3">
    <name type="scientific">Rotaria sordida</name>
    <dbReference type="NCBI Taxonomy" id="392033"/>
    <lineage>
        <taxon>Eukaryota</taxon>
        <taxon>Metazoa</taxon>
        <taxon>Spiralia</taxon>
        <taxon>Gnathifera</taxon>
        <taxon>Rotifera</taxon>
        <taxon>Eurotatoria</taxon>
        <taxon>Bdelloidea</taxon>
        <taxon>Philodinida</taxon>
        <taxon>Philodinidae</taxon>
        <taxon>Rotaria</taxon>
    </lineage>
</organism>
<protein>
    <submittedName>
        <fullName evidence="2">Uncharacterized protein</fullName>
    </submittedName>
</protein>
<feature type="region of interest" description="Disordered" evidence="1">
    <location>
        <begin position="49"/>
        <end position="85"/>
    </location>
</feature>
<sequence length="85" mass="9823">SCRILINPQPDWGPLLEQNRKKVNYHYGERDGYLVRLFDKITKKTLSKQNLDGSNSINIDNNGEETSASNQQARNQVEIEFTTRL</sequence>
<feature type="non-terminal residue" evidence="2">
    <location>
        <position position="85"/>
    </location>
</feature>
<dbReference type="AlphaFoldDB" id="A0A820IUA1"/>
<evidence type="ECO:0000313" key="3">
    <source>
        <dbReference type="Proteomes" id="UP000663874"/>
    </source>
</evidence>
<dbReference type="EMBL" id="CAJOBE010038235">
    <property type="protein sequence ID" value="CAF4317099.1"/>
    <property type="molecule type" value="Genomic_DNA"/>
</dbReference>